<dbReference type="InterPro" id="IPR005828">
    <property type="entry name" value="MFS_sugar_transport-like"/>
</dbReference>
<dbReference type="Pfam" id="PF00083">
    <property type="entry name" value="Sugar_tr"/>
    <property type="match status" value="1"/>
</dbReference>
<name>A0A0B6ZLK0_9EUPU</name>
<proteinExistence type="predicted"/>
<dbReference type="PROSITE" id="PS50850">
    <property type="entry name" value="MFS"/>
    <property type="match status" value="1"/>
</dbReference>
<reference evidence="7" key="1">
    <citation type="submission" date="2014-12" db="EMBL/GenBank/DDBJ databases">
        <title>Insight into the proteome of Arion vulgaris.</title>
        <authorList>
            <person name="Aradska J."/>
            <person name="Bulat T."/>
            <person name="Smidak R."/>
            <person name="Sarate P."/>
            <person name="Gangsoo J."/>
            <person name="Sialana F."/>
            <person name="Bilban M."/>
            <person name="Lubec G."/>
        </authorList>
    </citation>
    <scope>NUCLEOTIDE SEQUENCE</scope>
    <source>
        <tissue evidence="7">Skin</tissue>
    </source>
</reference>
<dbReference type="SUPFAM" id="SSF103473">
    <property type="entry name" value="MFS general substrate transporter"/>
    <property type="match status" value="1"/>
</dbReference>
<dbReference type="PROSITE" id="PS00217">
    <property type="entry name" value="SUGAR_TRANSPORT_2"/>
    <property type="match status" value="1"/>
</dbReference>
<evidence type="ECO:0000256" key="2">
    <source>
        <dbReference type="ARBA" id="ARBA00022692"/>
    </source>
</evidence>
<feature type="transmembrane region" description="Helical" evidence="5">
    <location>
        <begin position="107"/>
        <end position="125"/>
    </location>
</feature>
<dbReference type="InterPro" id="IPR020846">
    <property type="entry name" value="MFS_dom"/>
</dbReference>
<dbReference type="InterPro" id="IPR036259">
    <property type="entry name" value="MFS_trans_sf"/>
</dbReference>
<feature type="domain" description="Major facilitator superfamily (MFS) profile" evidence="6">
    <location>
        <begin position="1"/>
        <end position="168"/>
    </location>
</feature>
<accession>A0A0B6ZLK0</accession>
<evidence type="ECO:0000256" key="4">
    <source>
        <dbReference type="ARBA" id="ARBA00023136"/>
    </source>
</evidence>
<dbReference type="InterPro" id="IPR005829">
    <property type="entry name" value="Sugar_transporter_CS"/>
</dbReference>
<feature type="transmembrane region" description="Helical" evidence="5">
    <location>
        <begin position="82"/>
        <end position="101"/>
    </location>
</feature>
<dbReference type="PANTHER" id="PTHR24064">
    <property type="entry name" value="SOLUTE CARRIER FAMILY 22 MEMBER"/>
    <property type="match status" value="1"/>
</dbReference>
<feature type="transmembrane region" description="Helical" evidence="5">
    <location>
        <begin position="52"/>
        <end position="70"/>
    </location>
</feature>
<evidence type="ECO:0000256" key="5">
    <source>
        <dbReference type="SAM" id="Phobius"/>
    </source>
</evidence>
<organism evidence="7">
    <name type="scientific">Arion vulgaris</name>
    <dbReference type="NCBI Taxonomy" id="1028688"/>
    <lineage>
        <taxon>Eukaryota</taxon>
        <taxon>Metazoa</taxon>
        <taxon>Spiralia</taxon>
        <taxon>Lophotrochozoa</taxon>
        <taxon>Mollusca</taxon>
        <taxon>Gastropoda</taxon>
        <taxon>Heterobranchia</taxon>
        <taxon>Euthyneura</taxon>
        <taxon>Panpulmonata</taxon>
        <taxon>Eupulmonata</taxon>
        <taxon>Stylommatophora</taxon>
        <taxon>Helicina</taxon>
        <taxon>Arionoidea</taxon>
        <taxon>Arionidae</taxon>
        <taxon>Arion</taxon>
    </lineage>
</organism>
<evidence type="ECO:0000256" key="1">
    <source>
        <dbReference type="ARBA" id="ARBA00004141"/>
    </source>
</evidence>
<evidence type="ECO:0000256" key="3">
    <source>
        <dbReference type="ARBA" id="ARBA00022989"/>
    </source>
</evidence>
<dbReference type="GO" id="GO:0016020">
    <property type="term" value="C:membrane"/>
    <property type="evidence" value="ECO:0007669"/>
    <property type="project" value="UniProtKB-SubCell"/>
</dbReference>
<feature type="transmembrane region" description="Helical" evidence="5">
    <location>
        <begin position="23"/>
        <end position="40"/>
    </location>
</feature>
<protein>
    <recommendedName>
        <fullName evidence="6">Major facilitator superfamily (MFS) profile domain-containing protein</fullName>
    </recommendedName>
</protein>
<keyword evidence="3 5" id="KW-1133">Transmembrane helix</keyword>
<keyword evidence="2 5" id="KW-0812">Transmembrane</keyword>
<gene>
    <name evidence="7" type="primary">ORF69636</name>
</gene>
<dbReference type="EMBL" id="HACG01022417">
    <property type="protein sequence ID" value="CEK69282.1"/>
    <property type="molecule type" value="Transcribed_RNA"/>
</dbReference>
<comment type="subcellular location">
    <subcellularLocation>
        <location evidence="1">Membrane</location>
        <topology evidence="1">Multi-pass membrane protein</topology>
    </subcellularLocation>
</comment>
<feature type="non-terminal residue" evidence="7">
    <location>
        <position position="168"/>
    </location>
</feature>
<keyword evidence="4 5" id="KW-0472">Membrane</keyword>
<dbReference type="Gene3D" id="1.20.1250.20">
    <property type="entry name" value="MFS general substrate transporter like domains"/>
    <property type="match status" value="1"/>
</dbReference>
<sequence length="168" mass="18613">DLGYLCGTVLSGHFADHFGRKNVVYVPLLVGCVVEFLTGFSVSLEMFAACKYFVGITLGFVIITAYPYLLEFSPPRWRPIHAGMPTFAIGASLFAGAAYLIDDFVFLHVTGAVLFVPFLFGWFYFPESPRWLAVHGKLEMAQKAFEKIARSNRKPLPPATLALITKIA</sequence>
<dbReference type="GO" id="GO:0022857">
    <property type="term" value="F:transmembrane transporter activity"/>
    <property type="evidence" value="ECO:0007669"/>
    <property type="project" value="InterPro"/>
</dbReference>
<evidence type="ECO:0000259" key="6">
    <source>
        <dbReference type="PROSITE" id="PS50850"/>
    </source>
</evidence>
<feature type="non-terminal residue" evidence="7">
    <location>
        <position position="1"/>
    </location>
</feature>
<evidence type="ECO:0000313" key="7">
    <source>
        <dbReference type="EMBL" id="CEK69282.1"/>
    </source>
</evidence>
<dbReference type="AlphaFoldDB" id="A0A0B6ZLK0"/>